<feature type="transmembrane region" description="Helical" evidence="5">
    <location>
        <begin position="55"/>
        <end position="73"/>
    </location>
</feature>
<feature type="transmembrane region" description="Helical" evidence="5">
    <location>
        <begin position="149"/>
        <end position="168"/>
    </location>
</feature>
<feature type="domain" description="O-antigen ligase-related" evidence="6">
    <location>
        <begin position="182"/>
        <end position="324"/>
    </location>
</feature>
<feature type="transmembrane region" description="Helical" evidence="5">
    <location>
        <begin position="177"/>
        <end position="194"/>
    </location>
</feature>
<feature type="transmembrane region" description="Helical" evidence="5">
    <location>
        <begin position="309"/>
        <end position="328"/>
    </location>
</feature>
<proteinExistence type="predicted"/>
<evidence type="ECO:0000256" key="5">
    <source>
        <dbReference type="SAM" id="Phobius"/>
    </source>
</evidence>
<evidence type="ECO:0000256" key="1">
    <source>
        <dbReference type="ARBA" id="ARBA00004141"/>
    </source>
</evidence>
<keyword evidence="3 5" id="KW-1133">Transmembrane helix</keyword>
<evidence type="ECO:0000313" key="8">
    <source>
        <dbReference type="Proteomes" id="UP000593892"/>
    </source>
</evidence>
<dbReference type="RefSeq" id="WP_194447710.1">
    <property type="nucleotide sequence ID" value="NZ_CP063849.1"/>
</dbReference>
<sequence length="379" mass="41222">MSTALFLCLAWGILTLWVRDRWAVASFQSLALLLAAACLVDAWKAGRQPRWHPLLWPLAAVPCWGLCQLAAGWSVDPWNTSEAVLIWTGHLAVAFVAVQLAGETRRFRLLFAVFGTVLALEAMLQCWTAGGTVFWLFDSGYTERVFGPFVYHNKFAQFVELVLPVVLFQSLKDRNRAPLWFAAAALLFGGILASASRSGLLMGLLELGLLLATAYISGTARGKVLVWSGVSLALLAVAGGLLAGWSGMLERVTGLDPRMDLRLPIWKSTLAMIRERPATGFGLGSFPIAYPAYADMDIGLIVNTAHQDWLQWAAEGGVPMLLAMLWFTGMAAPRLLRSLWGVGALVVLVHGLMDYPMHQNPAFASLLIAVVVLAVTSND</sequence>
<dbReference type="PANTHER" id="PTHR37422">
    <property type="entry name" value="TEICHURONIC ACID BIOSYNTHESIS PROTEIN TUAE"/>
    <property type="match status" value="1"/>
</dbReference>
<evidence type="ECO:0000256" key="4">
    <source>
        <dbReference type="ARBA" id="ARBA00023136"/>
    </source>
</evidence>
<dbReference type="Pfam" id="PF04932">
    <property type="entry name" value="Wzy_C"/>
    <property type="match status" value="1"/>
</dbReference>
<feature type="transmembrane region" description="Helical" evidence="5">
    <location>
        <begin position="109"/>
        <end position="137"/>
    </location>
</feature>
<evidence type="ECO:0000259" key="6">
    <source>
        <dbReference type="Pfam" id="PF04932"/>
    </source>
</evidence>
<evidence type="ECO:0000256" key="2">
    <source>
        <dbReference type="ARBA" id="ARBA00022692"/>
    </source>
</evidence>
<keyword evidence="8" id="KW-1185">Reference proteome</keyword>
<feature type="transmembrane region" description="Helical" evidence="5">
    <location>
        <begin position="335"/>
        <end position="353"/>
    </location>
</feature>
<feature type="transmembrane region" description="Helical" evidence="5">
    <location>
        <begin position="359"/>
        <end position="376"/>
    </location>
</feature>
<keyword evidence="2 5" id="KW-0812">Transmembrane</keyword>
<dbReference type="AlphaFoldDB" id="A0A7S7NLY2"/>
<feature type="transmembrane region" description="Helical" evidence="5">
    <location>
        <begin position="224"/>
        <end position="245"/>
    </location>
</feature>
<dbReference type="PANTHER" id="PTHR37422:SF23">
    <property type="entry name" value="TEICHURONIC ACID BIOSYNTHESIS PROTEIN TUAE"/>
    <property type="match status" value="1"/>
</dbReference>
<reference evidence="7 8" key="1">
    <citation type="submission" date="2020-10" db="EMBL/GenBank/DDBJ databases">
        <title>Complete genome sequence of Paludibaculum fermentans P105T, a facultatively anaerobic acidobacterium capable of dissimilatory Fe(III) reduction.</title>
        <authorList>
            <person name="Dedysh S.N."/>
            <person name="Beletsky A.V."/>
            <person name="Kulichevskaya I.S."/>
            <person name="Mardanov A.V."/>
            <person name="Ravin N.V."/>
        </authorList>
    </citation>
    <scope>NUCLEOTIDE SEQUENCE [LARGE SCALE GENOMIC DNA]</scope>
    <source>
        <strain evidence="7 8">P105</strain>
    </source>
</reference>
<dbReference type="InterPro" id="IPR007016">
    <property type="entry name" value="O-antigen_ligase-rel_domated"/>
</dbReference>
<protein>
    <submittedName>
        <fullName evidence="7">O-antigen ligase family protein</fullName>
    </submittedName>
</protein>
<keyword evidence="7" id="KW-0436">Ligase</keyword>
<gene>
    <name evidence="7" type="ORF">IRI77_24940</name>
</gene>
<dbReference type="InterPro" id="IPR051533">
    <property type="entry name" value="WaaL-like"/>
</dbReference>
<feature type="transmembrane region" description="Helical" evidence="5">
    <location>
        <begin position="200"/>
        <end position="217"/>
    </location>
</feature>
<evidence type="ECO:0000313" key="7">
    <source>
        <dbReference type="EMBL" id="QOY86041.1"/>
    </source>
</evidence>
<feature type="transmembrane region" description="Helical" evidence="5">
    <location>
        <begin position="25"/>
        <end position="43"/>
    </location>
</feature>
<feature type="transmembrane region" description="Helical" evidence="5">
    <location>
        <begin position="85"/>
        <end position="102"/>
    </location>
</feature>
<dbReference type="Proteomes" id="UP000593892">
    <property type="component" value="Chromosome"/>
</dbReference>
<dbReference type="GO" id="GO:0016874">
    <property type="term" value="F:ligase activity"/>
    <property type="evidence" value="ECO:0007669"/>
    <property type="project" value="UniProtKB-KW"/>
</dbReference>
<dbReference type="KEGG" id="pfer:IRI77_24940"/>
<dbReference type="EMBL" id="CP063849">
    <property type="protein sequence ID" value="QOY86041.1"/>
    <property type="molecule type" value="Genomic_DNA"/>
</dbReference>
<dbReference type="GO" id="GO:0016020">
    <property type="term" value="C:membrane"/>
    <property type="evidence" value="ECO:0007669"/>
    <property type="project" value="UniProtKB-SubCell"/>
</dbReference>
<name>A0A7S7NLY2_PALFE</name>
<evidence type="ECO:0000256" key="3">
    <source>
        <dbReference type="ARBA" id="ARBA00022989"/>
    </source>
</evidence>
<keyword evidence="4 5" id="KW-0472">Membrane</keyword>
<comment type="subcellular location">
    <subcellularLocation>
        <location evidence="1">Membrane</location>
        <topology evidence="1">Multi-pass membrane protein</topology>
    </subcellularLocation>
</comment>
<organism evidence="7 8">
    <name type="scientific">Paludibaculum fermentans</name>
    <dbReference type="NCBI Taxonomy" id="1473598"/>
    <lineage>
        <taxon>Bacteria</taxon>
        <taxon>Pseudomonadati</taxon>
        <taxon>Acidobacteriota</taxon>
        <taxon>Terriglobia</taxon>
        <taxon>Bryobacterales</taxon>
        <taxon>Bryobacteraceae</taxon>
        <taxon>Paludibaculum</taxon>
    </lineage>
</organism>
<accession>A0A7S7NLY2</accession>